<dbReference type="InterPro" id="IPR020823">
    <property type="entry name" value="Cell_div_FtsA"/>
</dbReference>
<dbReference type="InterPro" id="IPR043129">
    <property type="entry name" value="ATPase_NBD"/>
</dbReference>
<sequence length="418" mass="44072">MSSDFITGLDVGSTAVRVAVGTRAPERDKSSGIHIIGVAEVPSEGLSKGIITSIDDAVSSVSAALERAERMIGAEIRKAFVGISGSHIISQTSKGVVGVSRPDGEIRPEDVERAVEAARTVATPSNYEILHVIPKSFTVDGQSGVKDPVGMSGIRLEVDAEIIQGLSAQIKNITKCVYRTGIDIEDLVLGILATSEAVATPRQRDLGVAVANIGGSTTSVIVFEGGDPLHTAVLPIGSEHITSDIAIGLRTSIDVAEALKLRFGTASAKEVQKREEINLRDLGSPDAETVSRRYVAEIIEARVEEIFEKVDAEFRRIGRSGLLPAGVVLTGGGAKLPGMVEAAKRKLRLPASLGYPIGVTAITDKVNDLAFTTAIGLVLWGAALEERAPGKIGRMLSRFSAVEQVSKRIKKLFGSLLP</sequence>
<keyword evidence="4 5" id="KW-0131">Cell cycle</keyword>
<evidence type="ECO:0000256" key="4">
    <source>
        <dbReference type="ARBA" id="ARBA00023306"/>
    </source>
</evidence>
<keyword evidence="1 5" id="KW-1003">Cell membrane</keyword>
<dbReference type="GO" id="GO:0032153">
    <property type="term" value="C:cell division site"/>
    <property type="evidence" value="ECO:0007669"/>
    <property type="project" value="UniProtKB-UniRule"/>
</dbReference>
<evidence type="ECO:0000256" key="1">
    <source>
        <dbReference type="ARBA" id="ARBA00022475"/>
    </source>
</evidence>
<comment type="subcellular location">
    <subcellularLocation>
        <location evidence="5">Cell membrane</location>
        <topology evidence="5">Peripheral membrane protein</topology>
        <orientation evidence="5">Cytoplasmic side</orientation>
    </subcellularLocation>
    <text evidence="5">Localizes to the Z ring in an FtsZ-dependent manner. Targeted to the membrane through a conserved C-terminal amphipathic helix.</text>
</comment>
<evidence type="ECO:0000256" key="6">
    <source>
        <dbReference type="PIRNR" id="PIRNR003101"/>
    </source>
</evidence>
<gene>
    <name evidence="5" type="primary">ftsA</name>
    <name evidence="8" type="ORF">A2704_00980</name>
</gene>
<evidence type="ECO:0000259" key="7">
    <source>
        <dbReference type="SMART" id="SM00842"/>
    </source>
</evidence>
<proteinExistence type="inferred from homology"/>
<protein>
    <recommendedName>
        <fullName evidence="5 6">Cell division protein FtsA</fullName>
    </recommendedName>
</protein>
<dbReference type="Pfam" id="PF14450">
    <property type="entry name" value="FtsA"/>
    <property type="match status" value="1"/>
</dbReference>
<dbReference type="PIRSF" id="PIRSF003101">
    <property type="entry name" value="FtsA"/>
    <property type="match status" value="1"/>
</dbReference>
<keyword evidence="2 5" id="KW-0132">Cell division</keyword>
<dbReference type="InterPro" id="IPR003494">
    <property type="entry name" value="SHS2_FtsA"/>
</dbReference>
<dbReference type="InterPro" id="IPR050696">
    <property type="entry name" value="FtsA/MreB"/>
</dbReference>
<dbReference type="GO" id="GO:0009898">
    <property type="term" value="C:cytoplasmic side of plasma membrane"/>
    <property type="evidence" value="ECO:0007669"/>
    <property type="project" value="UniProtKB-UniRule"/>
</dbReference>
<evidence type="ECO:0000256" key="3">
    <source>
        <dbReference type="ARBA" id="ARBA00023136"/>
    </source>
</evidence>
<dbReference type="SMART" id="SM00842">
    <property type="entry name" value="FtsA"/>
    <property type="match status" value="1"/>
</dbReference>
<evidence type="ECO:0000256" key="2">
    <source>
        <dbReference type="ARBA" id="ARBA00022618"/>
    </source>
</evidence>
<dbReference type="NCBIfam" id="TIGR01174">
    <property type="entry name" value="ftsA"/>
    <property type="match status" value="1"/>
</dbReference>
<dbReference type="HAMAP" id="MF_02033">
    <property type="entry name" value="FtsA"/>
    <property type="match status" value="1"/>
</dbReference>
<evidence type="ECO:0000256" key="5">
    <source>
        <dbReference type="HAMAP-Rule" id="MF_02033"/>
    </source>
</evidence>
<dbReference type="Gene3D" id="3.30.420.40">
    <property type="match status" value="2"/>
</dbReference>
<dbReference type="SUPFAM" id="SSF53067">
    <property type="entry name" value="Actin-like ATPase domain"/>
    <property type="match status" value="2"/>
</dbReference>
<dbReference type="Proteomes" id="UP000176445">
    <property type="component" value="Unassembled WGS sequence"/>
</dbReference>
<evidence type="ECO:0000313" key="8">
    <source>
        <dbReference type="EMBL" id="OGG50714.1"/>
    </source>
</evidence>
<dbReference type="Gene3D" id="3.30.1490.110">
    <property type="match status" value="1"/>
</dbReference>
<name>A0A1F6CNC5_9BACT</name>
<organism evidence="8 9">
    <name type="scientific">Candidatus Kaiserbacteria bacterium RIFCSPHIGHO2_01_FULL_54_36b</name>
    <dbReference type="NCBI Taxonomy" id="1798483"/>
    <lineage>
        <taxon>Bacteria</taxon>
        <taxon>Candidatus Kaiseribacteriota</taxon>
    </lineage>
</organism>
<comment type="function">
    <text evidence="5 6">Cell division protein that is involved in the assembly of the Z ring. May serve as a membrane anchor for the Z ring.</text>
</comment>
<reference evidence="8 9" key="1">
    <citation type="journal article" date="2016" name="Nat. Commun.">
        <title>Thousands of microbial genomes shed light on interconnected biogeochemical processes in an aquifer system.</title>
        <authorList>
            <person name="Anantharaman K."/>
            <person name="Brown C.T."/>
            <person name="Hug L.A."/>
            <person name="Sharon I."/>
            <person name="Castelle C.J."/>
            <person name="Probst A.J."/>
            <person name="Thomas B.C."/>
            <person name="Singh A."/>
            <person name="Wilkins M.J."/>
            <person name="Karaoz U."/>
            <person name="Brodie E.L."/>
            <person name="Williams K.H."/>
            <person name="Hubbard S.S."/>
            <person name="Banfield J.F."/>
        </authorList>
    </citation>
    <scope>NUCLEOTIDE SEQUENCE [LARGE SCALE GENOMIC DNA]</scope>
</reference>
<keyword evidence="3 5" id="KW-0472">Membrane</keyword>
<dbReference type="CDD" id="cd24048">
    <property type="entry name" value="ASKHA_NBD_FtsA"/>
    <property type="match status" value="1"/>
</dbReference>
<comment type="similarity">
    <text evidence="5 6">Belongs to the FtsA/MreB family.</text>
</comment>
<dbReference type="PANTHER" id="PTHR32432:SF4">
    <property type="entry name" value="CELL DIVISION PROTEIN FTSA"/>
    <property type="match status" value="1"/>
</dbReference>
<dbReference type="GO" id="GO:0043093">
    <property type="term" value="P:FtsZ-dependent cytokinesis"/>
    <property type="evidence" value="ECO:0007669"/>
    <property type="project" value="UniProtKB-UniRule"/>
</dbReference>
<feature type="domain" description="SHS2" evidence="7">
    <location>
        <begin position="6"/>
        <end position="198"/>
    </location>
</feature>
<accession>A0A1F6CNC5</accession>
<comment type="caution">
    <text evidence="8">The sequence shown here is derived from an EMBL/GenBank/DDBJ whole genome shotgun (WGS) entry which is preliminary data.</text>
</comment>
<evidence type="ECO:0000313" key="9">
    <source>
        <dbReference type="Proteomes" id="UP000176445"/>
    </source>
</evidence>
<comment type="subunit">
    <text evidence="5">Self-interacts. Interacts with FtsZ.</text>
</comment>
<dbReference type="AlphaFoldDB" id="A0A1F6CNC5"/>
<dbReference type="PANTHER" id="PTHR32432">
    <property type="entry name" value="CELL DIVISION PROTEIN FTSA-RELATED"/>
    <property type="match status" value="1"/>
</dbReference>
<dbReference type="EMBL" id="MFKW01000044">
    <property type="protein sequence ID" value="OGG50714.1"/>
    <property type="molecule type" value="Genomic_DNA"/>
</dbReference>
<dbReference type="Pfam" id="PF02491">
    <property type="entry name" value="SHS2_FTSA"/>
    <property type="match status" value="1"/>
</dbReference>